<dbReference type="InterPro" id="IPR013320">
    <property type="entry name" value="ConA-like_dom_sf"/>
</dbReference>
<dbReference type="OrthoDB" id="202537at2759"/>
<dbReference type="InterPro" id="IPR013189">
    <property type="entry name" value="Glyco_hydro_32_C"/>
</dbReference>
<name>A0A0U1LYB0_TALIS</name>
<evidence type="ECO:0000313" key="10">
    <source>
        <dbReference type="Proteomes" id="UP000054383"/>
    </source>
</evidence>
<dbReference type="CDD" id="cd08996">
    <property type="entry name" value="GH32_FFase"/>
    <property type="match status" value="1"/>
</dbReference>
<dbReference type="InterPro" id="IPR051214">
    <property type="entry name" value="GH32_Enzymes"/>
</dbReference>
<comment type="similarity">
    <text evidence="1 6">Belongs to the glycosyl hydrolase 32 family.</text>
</comment>
<evidence type="ECO:0000256" key="6">
    <source>
        <dbReference type="RuleBase" id="RU362110"/>
    </source>
</evidence>
<organism evidence="9 10">
    <name type="scientific">Talaromyces islandicus</name>
    <name type="common">Penicillium islandicum</name>
    <dbReference type="NCBI Taxonomy" id="28573"/>
    <lineage>
        <taxon>Eukaryota</taxon>
        <taxon>Fungi</taxon>
        <taxon>Dikarya</taxon>
        <taxon>Ascomycota</taxon>
        <taxon>Pezizomycotina</taxon>
        <taxon>Eurotiomycetes</taxon>
        <taxon>Eurotiomycetidae</taxon>
        <taxon>Eurotiales</taxon>
        <taxon>Trichocomaceae</taxon>
        <taxon>Talaromyces</taxon>
        <taxon>Talaromyces sect. Islandici</taxon>
    </lineage>
</organism>
<sequence>MKYPSYFAYFSTFSHIVSGTPCRSTQHPGPLNPSFETGTLVGWEVISGDAFGNASVSSTTSYWDGPFNQKGSFFLYGFANAGDPAVGELKSQTFQASSYLSFLISGGYDPISLYVGLVRDEDGVVLLNQTGMNDEALVRVIWDTSRWAGQNVHMIVYDNSTSSSWGHINLDDVRTGCNAVHDDNGLTFNVLGLANQPAAGSLSSCEIYRADPLRPQYHYTPYQGWINDPAGLIQWNGRHHLFSQFYPDAPLWGPMHWDHAESTDAVHWTRQPVALYPPYYASSPKDTSGRWTGSSVLDNNTLHLVFTDFTDTDFHPGATPEVVSTASSTDGINFSLYPQNPIIGTASPNSPNGWRDPKVFRDPIDNTWKLVIGSGDSVGGKVFLYRSTDLISWTYVGILFAGDGFTGSMWECPNFFPLGGKWVLFYGGRSLGWYEVGTYNGSSFTSEVRGLLDAGPDSYAMQWYKDESGRDLAITWMGNWDTPKWPSRLNGWAGQQSITRELFIRTDGGLGFRPIAAVDSLAVGTPKTWKDTAVSEDAITIGHSTQARLQLTVDLASTTASGFTVTLFASTAERVLVAYDIAAKVLTLDTTNAGYGQAGTWQPVVNAVNGKLSLDLFMDRSTLEIFAADGTTTTATIWPRYKESQDIKIAGTGGQVVFDIIRLTSLGSSWC</sequence>
<keyword evidence="10" id="KW-1185">Reference proteome</keyword>
<evidence type="ECO:0000313" key="9">
    <source>
        <dbReference type="EMBL" id="CRG88323.1"/>
    </source>
</evidence>
<dbReference type="GO" id="GO:0004564">
    <property type="term" value="F:beta-fructofuranosidase activity"/>
    <property type="evidence" value="ECO:0007669"/>
    <property type="project" value="UniProtKB-EC"/>
</dbReference>
<evidence type="ECO:0000256" key="4">
    <source>
        <dbReference type="ARBA" id="ARBA00022801"/>
    </source>
</evidence>
<protein>
    <recommendedName>
        <fullName evidence="2">beta-fructofuranosidase</fullName>
        <ecNumber evidence="2">3.2.1.26</ecNumber>
    </recommendedName>
</protein>
<evidence type="ECO:0000256" key="1">
    <source>
        <dbReference type="ARBA" id="ARBA00009902"/>
    </source>
</evidence>
<dbReference type="SMART" id="SM00640">
    <property type="entry name" value="Glyco_32"/>
    <property type="match status" value="1"/>
</dbReference>
<proteinExistence type="inferred from homology"/>
<dbReference type="PANTHER" id="PTHR43101:SF1">
    <property type="entry name" value="BETA-FRUCTOSIDASE"/>
    <property type="match status" value="1"/>
</dbReference>
<dbReference type="InterPro" id="IPR023296">
    <property type="entry name" value="Glyco_hydro_beta-prop_sf"/>
</dbReference>
<evidence type="ECO:0000259" key="8">
    <source>
        <dbReference type="Pfam" id="PF08244"/>
    </source>
</evidence>
<keyword evidence="5 6" id="KW-0326">Glycosidase</keyword>
<dbReference type="GO" id="GO:0005975">
    <property type="term" value="P:carbohydrate metabolic process"/>
    <property type="evidence" value="ECO:0007669"/>
    <property type="project" value="InterPro"/>
</dbReference>
<evidence type="ECO:0000256" key="3">
    <source>
        <dbReference type="ARBA" id="ARBA00022729"/>
    </source>
</evidence>
<dbReference type="InterPro" id="IPR013148">
    <property type="entry name" value="Glyco_hydro_32_N"/>
</dbReference>
<feature type="domain" description="Glycosyl hydrolase family 32 N-terminal" evidence="7">
    <location>
        <begin position="218"/>
        <end position="506"/>
    </location>
</feature>
<dbReference type="Pfam" id="PF08244">
    <property type="entry name" value="Glyco_hydro_32C"/>
    <property type="match status" value="1"/>
</dbReference>
<dbReference type="EMBL" id="CVMT01000004">
    <property type="protein sequence ID" value="CRG88323.1"/>
    <property type="molecule type" value="Genomic_DNA"/>
</dbReference>
<dbReference type="Proteomes" id="UP000054383">
    <property type="component" value="Unassembled WGS sequence"/>
</dbReference>
<keyword evidence="4 6" id="KW-0378">Hydrolase</keyword>
<dbReference type="STRING" id="28573.A0A0U1LYB0"/>
<evidence type="ECO:0000256" key="2">
    <source>
        <dbReference type="ARBA" id="ARBA00012758"/>
    </source>
</evidence>
<dbReference type="EC" id="3.2.1.26" evidence="2"/>
<dbReference type="SUPFAM" id="SSF49899">
    <property type="entry name" value="Concanavalin A-like lectins/glucanases"/>
    <property type="match status" value="1"/>
</dbReference>
<dbReference type="OMA" id="WMGVPDG"/>
<dbReference type="InterPro" id="IPR001362">
    <property type="entry name" value="Glyco_hydro_32"/>
</dbReference>
<dbReference type="PANTHER" id="PTHR43101">
    <property type="entry name" value="BETA-FRUCTOSIDASE"/>
    <property type="match status" value="1"/>
</dbReference>
<dbReference type="Pfam" id="PF00251">
    <property type="entry name" value="Glyco_hydro_32N"/>
    <property type="match status" value="1"/>
</dbReference>
<dbReference type="SUPFAM" id="SSF75005">
    <property type="entry name" value="Arabinanase/levansucrase/invertase"/>
    <property type="match status" value="1"/>
</dbReference>
<reference evidence="9 10" key="1">
    <citation type="submission" date="2015-04" db="EMBL/GenBank/DDBJ databases">
        <authorList>
            <person name="Syromyatnikov M.Y."/>
            <person name="Popov V.N."/>
        </authorList>
    </citation>
    <scope>NUCLEOTIDE SEQUENCE [LARGE SCALE GENOMIC DNA]</scope>
    <source>
        <strain evidence="9">WF-38-12</strain>
    </source>
</reference>
<dbReference type="AlphaFoldDB" id="A0A0U1LYB0"/>
<accession>A0A0U1LYB0</accession>
<evidence type="ECO:0000256" key="5">
    <source>
        <dbReference type="ARBA" id="ARBA00023295"/>
    </source>
</evidence>
<evidence type="ECO:0000259" key="7">
    <source>
        <dbReference type="Pfam" id="PF00251"/>
    </source>
</evidence>
<keyword evidence="3" id="KW-0732">Signal</keyword>
<feature type="domain" description="Glycosyl hydrolase family 32 C-terminal" evidence="8">
    <location>
        <begin position="531"/>
        <end position="659"/>
    </location>
</feature>
<dbReference type="Gene3D" id="2.115.10.20">
    <property type="entry name" value="Glycosyl hydrolase domain, family 43"/>
    <property type="match status" value="1"/>
</dbReference>
<dbReference type="Gene3D" id="2.60.120.560">
    <property type="entry name" value="Exo-inulinase, domain 1"/>
    <property type="match status" value="1"/>
</dbReference>
<gene>
    <name evidence="9" type="ORF">PISL3812_05352</name>
</gene>